<name>A0A7M2YWN6_9ACTN</name>
<sequence>MKRTLHVEAWGDPEAPRAVYLHGVTGCGGHARGLAEGWLAGRFRVLAPDLLGHGSSPYEPPWDIEAHVDAVLDSVGREPADWIGHSFGGRLAFELAARHPGLVRRLVLLDPALALDPAVALYAAESGREERAYASFEDAVERRFEESGLRTAPRELVETDLREHVVQSEDGLWRYRYSQAAVIAAYGEMASAPPSFSSVRVPTLLVLGNRSYVTYDHLLDAHRAALGDLLRVVDVESGHTLLWDALEETAAAVTAFLADV</sequence>
<dbReference type="Pfam" id="PF00561">
    <property type="entry name" value="Abhydrolase_1"/>
    <property type="match status" value="1"/>
</dbReference>
<protein>
    <submittedName>
        <fullName evidence="2">Putative hydrolase/acyltransferase</fullName>
    </submittedName>
</protein>
<dbReference type="GO" id="GO:0016787">
    <property type="term" value="F:hydrolase activity"/>
    <property type="evidence" value="ECO:0007669"/>
    <property type="project" value="UniProtKB-KW"/>
</dbReference>
<dbReference type="PRINTS" id="PR00111">
    <property type="entry name" value="ABHYDROLASE"/>
</dbReference>
<gene>
    <name evidence="2" type="ORF">Gocc_2237</name>
</gene>
<reference evidence="2 3" key="1">
    <citation type="submission" date="2018-07" db="EMBL/GenBank/DDBJ databases">
        <title>High-quality-draft genome sequence of Gaiella occulta.</title>
        <authorList>
            <person name="Severino R."/>
            <person name="Froufe H.J.C."/>
            <person name="Rainey F.A."/>
            <person name="Barroso C."/>
            <person name="Albuquerque L."/>
            <person name="Lobo-Da-Cunha A."/>
            <person name="Da Costa M.S."/>
            <person name="Egas C."/>
        </authorList>
    </citation>
    <scope>NUCLEOTIDE SEQUENCE [LARGE SCALE GENOMIC DNA]</scope>
    <source>
        <strain evidence="2 3">F2-233</strain>
    </source>
</reference>
<reference evidence="3" key="2">
    <citation type="journal article" date="2019" name="MicrobiologyOpen">
        <title>High-quality draft genome sequence of Gaiella occulta isolated from a 150 meter deep mineral water borehole and comparison with the genome sequences of other deep-branching lineages of the phylum Actinobacteria.</title>
        <authorList>
            <person name="Severino R."/>
            <person name="Froufe H.J.C."/>
            <person name="Barroso C."/>
            <person name="Albuquerque L."/>
            <person name="Lobo-da-Cunha A."/>
            <person name="da Costa M.S."/>
            <person name="Egas C."/>
        </authorList>
    </citation>
    <scope>NUCLEOTIDE SEQUENCE [LARGE SCALE GENOMIC DNA]</scope>
    <source>
        <strain evidence="3">F2-233</strain>
    </source>
</reference>
<organism evidence="2 3">
    <name type="scientific">Gaiella occulta</name>
    <dbReference type="NCBI Taxonomy" id="1002870"/>
    <lineage>
        <taxon>Bacteria</taxon>
        <taxon>Bacillati</taxon>
        <taxon>Actinomycetota</taxon>
        <taxon>Thermoleophilia</taxon>
        <taxon>Gaiellales</taxon>
        <taxon>Gaiellaceae</taxon>
        <taxon>Gaiella</taxon>
    </lineage>
</organism>
<feature type="domain" description="AB hydrolase-1" evidence="1">
    <location>
        <begin position="19"/>
        <end position="244"/>
    </location>
</feature>
<dbReference type="RefSeq" id="WP_181813610.1">
    <property type="nucleotide sequence ID" value="NZ_QQZY01000005.1"/>
</dbReference>
<dbReference type="SUPFAM" id="SSF53474">
    <property type="entry name" value="alpha/beta-Hydrolases"/>
    <property type="match status" value="1"/>
</dbReference>
<proteinExistence type="predicted"/>
<dbReference type="PANTHER" id="PTHR43194:SF2">
    <property type="entry name" value="PEROXISOMAL MEMBRANE PROTEIN LPX1"/>
    <property type="match status" value="1"/>
</dbReference>
<dbReference type="Proteomes" id="UP000254134">
    <property type="component" value="Unassembled WGS sequence"/>
</dbReference>
<evidence type="ECO:0000259" key="1">
    <source>
        <dbReference type="Pfam" id="PF00561"/>
    </source>
</evidence>
<dbReference type="AlphaFoldDB" id="A0A7M2YWN6"/>
<dbReference type="InterPro" id="IPR050228">
    <property type="entry name" value="Carboxylesterase_BioH"/>
</dbReference>
<accession>A0A7M2YWN6</accession>
<dbReference type="InterPro" id="IPR029058">
    <property type="entry name" value="AB_hydrolase_fold"/>
</dbReference>
<dbReference type="PANTHER" id="PTHR43194">
    <property type="entry name" value="HYDROLASE ALPHA/BETA FOLD FAMILY"/>
    <property type="match status" value="1"/>
</dbReference>
<keyword evidence="3" id="KW-1185">Reference proteome</keyword>
<comment type="caution">
    <text evidence="2">The sequence shown here is derived from an EMBL/GenBank/DDBJ whole genome shotgun (WGS) entry which is preliminary data.</text>
</comment>
<evidence type="ECO:0000313" key="2">
    <source>
        <dbReference type="EMBL" id="RDI74140.1"/>
    </source>
</evidence>
<keyword evidence="2" id="KW-0378">Hydrolase</keyword>
<dbReference type="InterPro" id="IPR000073">
    <property type="entry name" value="AB_hydrolase_1"/>
</dbReference>
<keyword evidence="2" id="KW-0808">Transferase</keyword>
<dbReference type="EMBL" id="QQZY01000005">
    <property type="protein sequence ID" value="RDI74140.1"/>
    <property type="molecule type" value="Genomic_DNA"/>
</dbReference>
<dbReference type="GO" id="GO:0016746">
    <property type="term" value="F:acyltransferase activity"/>
    <property type="evidence" value="ECO:0007669"/>
    <property type="project" value="UniProtKB-KW"/>
</dbReference>
<keyword evidence="2" id="KW-0012">Acyltransferase</keyword>
<dbReference type="Gene3D" id="3.40.50.1820">
    <property type="entry name" value="alpha/beta hydrolase"/>
    <property type="match status" value="1"/>
</dbReference>
<evidence type="ECO:0000313" key="3">
    <source>
        <dbReference type="Proteomes" id="UP000254134"/>
    </source>
</evidence>